<accession>A0A146KMR9</accession>
<evidence type="ECO:0000259" key="5">
    <source>
        <dbReference type="PROSITE" id="PS51352"/>
    </source>
</evidence>
<dbReference type="InterPro" id="IPR017937">
    <property type="entry name" value="Thioredoxin_CS"/>
</dbReference>
<dbReference type="Pfam" id="PF08534">
    <property type="entry name" value="Redoxin"/>
    <property type="match status" value="1"/>
</dbReference>
<evidence type="ECO:0000256" key="4">
    <source>
        <dbReference type="SAM" id="SignalP"/>
    </source>
</evidence>
<dbReference type="InterPro" id="IPR050553">
    <property type="entry name" value="Thioredoxin_ResA/DsbE_sf"/>
</dbReference>
<dbReference type="GO" id="GO:0016491">
    <property type="term" value="F:oxidoreductase activity"/>
    <property type="evidence" value="ECO:0007669"/>
    <property type="project" value="InterPro"/>
</dbReference>
<evidence type="ECO:0000256" key="3">
    <source>
        <dbReference type="ARBA" id="ARBA00022748"/>
    </source>
</evidence>
<evidence type="ECO:0000256" key="1">
    <source>
        <dbReference type="ARBA" id="ARBA00004196"/>
    </source>
</evidence>
<keyword evidence="3" id="KW-0201">Cytochrome c-type biogenesis</keyword>
<reference evidence="6" key="1">
    <citation type="submission" date="2015-07" db="EMBL/GenBank/DDBJ databases">
        <title>Adaptation to a free-living lifestyle via gene acquisitions in the diplomonad Trepomonas sp. PC1.</title>
        <authorList>
            <person name="Xu F."/>
            <person name="Jerlstrom-Hultqvist J."/>
            <person name="Kolisko M."/>
            <person name="Simpson A.G.B."/>
            <person name="Roger A.J."/>
            <person name="Svard S.G."/>
            <person name="Andersson J.O."/>
        </authorList>
    </citation>
    <scope>NUCLEOTIDE SEQUENCE</scope>
    <source>
        <strain evidence="6">PC1</strain>
    </source>
</reference>
<dbReference type="Gene3D" id="3.40.30.10">
    <property type="entry name" value="Glutaredoxin"/>
    <property type="match status" value="1"/>
</dbReference>
<evidence type="ECO:0000313" key="6">
    <source>
        <dbReference type="EMBL" id="JAP96601.1"/>
    </source>
</evidence>
<name>A0A146KMR9_9EUKA</name>
<gene>
    <name evidence="6" type="ORF">TPC1_10005</name>
</gene>
<dbReference type="PANTHER" id="PTHR42852">
    <property type="entry name" value="THIOL:DISULFIDE INTERCHANGE PROTEIN DSBE"/>
    <property type="match status" value="1"/>
</dbReference>
<comment type="subcellular location">
    <subcellularLocation>
        <location evidence="1">Cell envelope</location>
    </subcellularLocation>
</comment>
<dbReference type="SUPFAM" id="SSF52833">
    <property type="entry name" value="Thioredoxin-like"/>
    <property type="match status" value="1"/>
</dbReference>
<feature type="chain" id="PRO_5007526606" evidence="4">
    <location>
        <begin position="23"/>
        <end position="177"/>
    </location>
</feature>
<feature type="non-terminal residue" evidence="6">
    <location>
        <position position="1"/>
    </location>
</feature>
<dbReference type="InterPro" id="IPR036249">
    <property type="entry name" value="Thioredoxin-like_sf"/>
</dbReference>
<feature type="domain" description="Thioredoxin" evidence="5">
    <location>
        <begin position="21"/>
        <end position="170"/>
    </location>
</feature>
<dbReference type="InterPro" id="IPR013766">
    <property type="entry name" value="Thioredoxin_domain"/>
</dbReference>
<organism evidence="6">
    <name type="scientific">Trepomonas sp. PC1</name>
    <dbReference type="NCBI Taxonomy" id="1076344"/>
    <lineage>
        <taxon>Eukaryota</taxon>
        <taxon>Metamonada</taxon>
        <taxon>Diplomonadida</taxon>
        <taxon>Hexamitidae</taxon>
        <taxon>Hexamitinae</taxon>
        <taxon>Trepomonas</taxon>
    </lineage>
</organism>
<dbReference type="GO" id="GO:0017004">
    <property type="term" value="P:cytochrome complex assembly"/>
    <property type="evidence" value="ECO:0007669"/>
    <property type="project" value="UniProtKB-KW"/>
</dbReference>
<feature type="non-terminal residue" evidence="6">
    <location>
        <position position="177"/>
    </location>
</feature>
<dbReference type="EMBL" id="GDID01000005">
    <property type="protein sequence ID" value="JAP96601.1"/>
    <property type="molecule type" value="Transcribed_RNA"/>
</dbReference>
<dbReference type="AlphaFoldDB" id="A0A146KMR9"/>
<dbReference type="PANTHER" id="PTHR42852:SF18">
    <property type="entry name" value="CHROMOSOME UNDETERMINED SCAFFOLD_47, WHOLE GENOME SHOTGUN SEQUENCE"/>
    <property type="match status" value="1"/>
</dbReference>
<comment type="similarity">
    <text evidence="2">Belongs to the peroxiredoxin family. Prx5 subfamily.</text>
</comment>
<dbReference type="PROSITE" id="PS00194">
    <property type="entry name" value="THIOREDOXIN_1"/>
    <property type="match status" value="1"/>
</dbReference>
<dbReference type="PROSITE" id="PS51352">
    <property type="entry name" value="THIOREDOXIN_2"/>
    <property type="match status" value="1"/>
</dbReference>
<sequence>LKLIGFVVVSIVIIIFMKKARNSNQTAPTAPQQTNNDQRQPSDLNFSFVNKIKSLKQGKPTLIEVFGVNCGPCKAQMPHLAQISKTCENVNVVCCSTNDEGSIRKFVEEVPGAKDVNVAYDQGHEVQKMMERMNLNGVPHCFVFEKGRLVWNGHPGQVDALIHRLNKKSDDWAGKGR</sequence>
<dbReference type="InterPro" id="IPR013740">
    <property type="entry name" value="Redoxin"/>
</dbReference>
<feature type="signal peptide" evidence="4">
    <location>
        <begin position="1"/>
        <end position="22"/>
    </location>
</feature>
<dbReference type="CDD" id="cd02966">
    <property type="entry name" value="TlpA_like_family"/>
    <property type="match status" value="1"/>
</dbReference>
<proteinExistence type="inferred from homology"/>
<keyword evidence="4" id="KW-0732">Signal</keyword>
<protein>
    <submittedName>
        <fullName evidence="6">Thioredoxin-like domain-containing protein</fullName>
    </submittedName>
</protein>
<evidence type="ECO:0000256" key="2">
    <source>
        <dbReference type="ARBA" id="ARBA00010505"/>
    </source>
</evidence>